<dbReference type="Gene3D" id="3.40.50.620">
    <property type="entry name" value="HUPs"/>
    <property type="match status" value="1"/>
</dbReference>
<dbReference type="EMBL" id="BMNY01000001">
    <property type="protein sequence ID" value="GGM68967.1"/>
    <property type="molecule type" value="Genomic_DNA"/>
</dbReference>
<dbReference type="SUPFAM" id="SSF52402">
    <property type="entry name" value="Adenine nucleotide alpha hydrolases-like"/>
    <property type="match status" value="1"/>
</dbReference>
<name>A0AA37F920_9ARCH</name>
<keyword evidence="2" id="KW-1185">Reference proteome</keyword>
<reference evidence="1" key="2">
    <citation type="submission" date="2022-09" db="EMBL/GenBank/DDBJ databases">
        <authorList>
            <person name="Sun Q."/>
            <person name="Ohkuma M."/>
        </authorList>
    </citation>
    <scope>NUCLEOTIDE SEQUENCE</scope>
    <source>
        <strain evidence="1">JCM 13583</strain>
    </source>
</reference>
<organism evidence="1 2">
    <name type="scientific">Thermogymnomonas acidicola</name>
    <dbReference type="NCBI Taxonomy" id="399579"/>
    <lineage>
        <taxon>Archaea</taxon>
        <taxon>Methanobacteriati</taxon>
        <taxon>Thermoplasmatota</taxon>
        <taxon>Thermoplasmata</taxon>
        <taxon>Thermoplasmatales</taxon>
        <taxon>Thermogymnomonas</taxon>
    </lineage>
</organism>
<proteinExistence type="predicted"/>
<accession>A0AA37F920</accession>
<dbReference type="InterPro" id="IPR014729">
    <property type="entry name" value="Rossmann-like_a/b/a_fold"/>
</dbReference>
<protein>
    <submittedName>
        <fullName evidence="1">Uncharacterized protein</fullName>
    </submittedName>
</protein>
<dbReference type="RefSeq" id="WP_188679842.1">
    <property type="nucleotide sequence ID" value="NZ_BMNY01000001.1"/>
</dbReference>
<comment type="caution">
    <text evidence="1">The sequence shown here is derived from an EMBL/GenBank/DDBJ whole genome shotgun (WGS) entry which is preliminary data.</text>
</comment>
<dbReference type="Proteomes" id="UP000632195">
    <property type="component" value="Unassembled WGS sequence"/>
</dbReference>
<dbReference type="AlphaFoldDB" id="A0AA37F920"/>
<reference evidence="1" key="1">
    <citation type="journal article" date="2014" name="Int. J. Syst. Evol. Microbiol.">
        <title>Complete genome sequence of Corynebacterium casei LMG S-19264T (=DSM 44701T), isolated from a smear-ripened cheese.</title>
        <authorList>
            <consortium name="US DOE Joint Genome Institute (JGI-PGF)"/>
            <person name="Walter F."/>
            <person name="Albersmeier A."/>
            <person name="Kalinowski J."/>
            <person name="Ruckert C."/>
        </authorList>
    </citation>
    <scope>NUCLEOTIDE SEQUENCE</scope>
    <source>
        <strain evidence="1">JCM 13583</strain>
    </source>
</reference>
<gene>
    <name evidence="1" type="ORF">GCM10007108_03880</name>
</gene>
<evidence type="ECO:0000313" key="1">
    <source>
        <dbReference type="EMBL" id="GGM68967.1"/>
    </source>
</evidence>
<sequence length="472" mass="54649">MYYAQRLQVFDDLSLSDIAIERNRLKGRVTLSSPGESHNFTIEFYYPGGERVDERLAPLILTMPLINFTYFTKRLTVNAPISPSDREAIGNLVRINNREVFVNRLCIRRYEFIKKDFLPGDADITEENADGMTEVVADVTREERFDYAGKKDTVSVLSSGGKESLLTYGIMKELGLRTHALFFNESGGHWRTALPAYRFYQRNFQDVHRVWSNVDRFYWWFLRRLRILDEKVAFSWADSYPIQLFTFPVYIMAFLPVVMANSASSILIGDEFDDPRGMEPYRGISHFHEIFDQTKFFNDMFTSYLRSKGIGVSIWSALHPISGSVVEKILIHRYHDLYRLQRSCHSCHYENGDYVPCGRCSKCLGVMLFILSSGGDPREIGYGDEDIGDLESRVRSTRMRLDPDELEYAVSSVFHGRREEGLSHVDGIHLLDGEEEPFSYVDSAYRESIYRIVKQYTDGVYRLSGQSWERVS</sequence>
<evidence type="ECO:0000313" key="2">
    <source>
        <dbReference type="Proteomes" id="UP000632195"/>
    </source>
</evidence>